<evidence type="ECO:0000256" key="3">
    <source>
        <dbReference type="ARBA" id="ARBA00022771"/>
    </source>
</evidence>
<feature type="region of interest" description="Disordered" evidence="7">
    <location>
        <begin position="188"/>
        <end position="208"/>
    </location>
</feature>
<dbReference type="Gene3D" id="2.40.100.10">
    <property type="entry name" value="Cyclophilin-like"/>
    <property type="match status" value="1"/>
</dbReference>
<keyword evidence="5" id="KW-0539">Nucleus</keyword>
<evidence type="ECO:0000256" key="7">
    <source>
        <dbReference type="SAM" id="MobiDB-lite"/>
    </source>
</evidence>
<sequence>MWKSVALVSVLVSVAKSSSADISGVAYATEPWEATFNIDLDGQEGGDQATFTVRVHPDWAPEGAKRFQDMVHSGSVLTGARFFRVVPNFMVQFGIPGNPTVAGEWRQKTIPDDKVLKGNRIGRMTFATAGPNTRTTQLFINTADNSFLDNQGFAPFAEVLGDGMDVVNQIQSKYRERPNQGAIQSMGNSYLQKEPSGKTPGGSAISKSNLRFFPDDHLGEWSSPLRVARWHQSSSERHAKAAETDGNSEYDVPRTSDESAAGEDLEGPIFPARATTHLEEGQLVKIRDCDHQEVARLFDAAGTHWNPRMAACLGSGGTVEHAGFPDRRVRVVPHEGRAWTWPVAMLKPLDCRCGRKIIKTHVIPPGHVCDACQRDFDEEPLVAWRCPACDFDLCESCASKKAALFVGQHVKVRSLPVHEARRLCRGVAGWVDSMTSVLGAVGEIENIEADHCDMRFHLDDGSSRRVSWVFGLLEYLQCPRNHDFQPKVLIHGEETTACKRCGEQIEHHRRFYCCASCDYDLCQTCAGRPTRPPDEPEGNLQVGDRVRALREIRESGARVQPGTLGTILYSAADDDEVQIRWDNGYQNNGLRRGQDFQRVLPHITVGSVVRVRDAVSSPTHGWGHVQRGERGRVREIDGRSLVIDFPSHSGWNAEMGEVELCEDEATDTATLSTEDFQRGMRVRCIRDDVAADWSGCPPQRLHFSYGTVFTIGEIQGRFFRPREFESLWAPLSAVRPAAGAEAGRRGGRIRAETDGQESQVRSGHDEEWLDAEAAQVFNCPICMLVCRQALMHSCRVITCESCWQSSTAQDPRCPVCRQDGEPAVAAYEKRWEIDKLELKCPNGCGEHVVLKDKVAHMVSIQALDAHRAEEQA</sequence>
<feature type="region of interest" description="Disordered" evidence="7">
    <location>
        <begin position="742"/>
        <end position="762"/>
    </location>
</feature>
<evidence type="ECO:0000256" key="2">
    <source>
        <dbReference type="ARBA" id="ARBA00022723"/>
    </source>
</evidence>
<comment type="caution">
    <text evidence="11">The sequence shown here is derived from an EMBL/GenBank/DDBJ whole genome shotgun (WGS) entry which is preliminary data.</text>
</comment>
<evidence type="ECO:0000256" key="6">
    <source>
        <dbReference type="PROSITE-ProRule" id="PRU00175"/>
    </source>
</evidence>
<dbReference type="GO" id="GO:0003755">
    <property type="term" value="F:peptidyl-prolyl cis-trans isomerase activity"/>
    <property type="evidence" value="ECO:0007669"/>
    <property type="project" value="InterPro"/>
</dbReference>
<dbReference type="Proteomes" id="UP000604046">
    <property type="component" value="Unassembled WGS sequence"/>
</dbReference>
<accession>A0A812KHK0</accession>
<feature type="domain" description="RING-type" evidence="10">
    <location>
        <begin position="779"/>
        <end position="817"/>
    </location>
</feature>
<feature type="region of interest" description="Disordered" evidence="7">
    <location>
        <begin position="232"/>
        <end position="267"/>
    </location>
</feature>
<feature type="signal peptide" evidence="8">
    <location>
        <begin position="1"/>
        <end position="20"/>
    </location>
</feature>
<keyword evidence="8" id="KW-0732">Signal</keyword>
<evidence type="ECO:0000259" key="10">
    <source>
        <dbReference type="PROSITE" id="PS50089"/>
    </source>
</evidence>
<protein>
    <submittedName>
        <fullName evidence="11">Ppi1 protein</fullName>
    </submittedName>
</protein>
<feature type="compositionally biased region" description="Basic and acidic residues" evidence="7">
    <location>
        <begin position="234"/>
        <end position="243"/>
    </location>
</feature>
<evidence type="ECO:0000256" key="8">
    <source>
        <dbReference type="SAM" id="SignalP"/>
    </source>
</evidence>
<dbReference type="PRINTS" id="PR00153">
    <property type="entry name" value="CSAPPISMRASE"/>
</dbReference>
<dbReference type="InterPro" id="IPR001841">
    <property type="entry name" value="Znf_RING"/>
</dbReference>
<evidence type="ECO:0000256" key="5">
    <source>
        <dbReference type="ARBA" id="ARBA00023242"/>
    </source>
</evidence>
<dbReference type="PROSITE" id="PS50072">
    <property type="entry name" value="CSA_PPIASE_2"/>
    <property type="match status" value="1"/>
</dbReference>
<dbReference type="Gene3D" id="3.30.40.10">
    <property type="entry name" value="Zinc/RING finger domain, C3HC4 (zinc finger)"/>
    <property type="match status" value="1"/>
</dbReference>
<dbReference type="InterPro" id="IPR002130">
    <property type="entry name" value="Cyclophilin-type_PPIase_dom"/>
</dbReference>
<keyword evidence="2" id="KW-0479">Metal-binding</keyword>
<evidence type="ECO:0000256" key="4">
    <source>
        <dbReference type="ARBA" id="ARBA00022833"/>
    </source>
</evidence>
<dbReference type="PANTHER" id="PTHR45625:SF6">
    <property type="entry name" value="SPLICEOSOME-ASSOCIATED PROTEIN CWC27 HOMOLOG"/>
    <property type="match status" value="1"/>
</dbReference>
<dbReference type="AlphaFoldDB" id="A0A812KHK0"/>
<dbReference type="SUPFAM" id="SSF50891">
    <property type="entry name" value="Cyclophilin-like"/>
    <property type="match status" value="1"/>
</dbReference>
<dbReference type="GO" id="GO:0008270">
    <property type="term" value="F:zinc ion binding"/>
    <property type="evidence" value="ECO:0007669"/>
    <property type="project" value="UniProtKB-KW"/>
</dbReference>
<dbReference type="InterPro" id="IPR013083">
    <property type="entry name" value="Znf_RING/FYVE/PHD"/>
</dbReference>
<dbReference type="SUPFAM" id="SSF57850">
    <property type="entry name" value="RING/U-box"/>
    <property type="match status" value="1"/>
</dbReference>
<comment type="subcellular location">
    <subcellularLocation>
        <location evidence="1">Nucleus</location>
    </subcellularLocation>
</comment>
<organism evidence="11 12">
    <name type="scientific">Symbiodinium natans</name>
    <dbReference type="NCBI Taxonomy" id="878477"/>
    <lineage>
        <taxon>Eukaryota</taxon>
        <taxon>Sar</taxon>
        <taxon>Alveolata</taxon>
        <taxon>Dinophyceae</taxon>
        <taxon>Suessiales</taxon>
        <taxon>Symbiodiniaceae</taxon>
        <taxon>Symbiodinium</taxon>
    </lineage>
</organism>
<keyword evidence="3 6" id="KW-0863">Zinc-finger</keyword>
<gene>
    <name evidence="11" type="primary">ppi1</name>
    <name evidence="11" type="ORF">SNAT2548_LOCUS8551</name>
</gene>
<dbReference type="Gene3D" id="3.30.60.90">
    <property type="match status" value="1"/>
</dbReference>
<dbReference type="InterPro" id="IPR044666">
    <property type="entry name" value="Cyclophilin_A-like"/>
</dbReference>
<feature type="domain" description="PPIase cyclophilin-type" evidence="9">
    <location>
        <begin position="51"/>
        <end position="172"/>
    </location>
</feature>
<name>A0A812KHK0_9DINO</name>
<feature type="chain" id="PRO_5032337749" evidence="8">
    <location>
        <begin position="21"/>
        <end position="872"/>
    </location>
</feature>
<dbReference type="PANTHER" id="PTHR45625">
    <property type="entry name" value="PEPTIDYL-PROLYL CIS-TRANS ISOMERASE-RELATED"/>
    <property type="match status" value="1"/>
</dbReference>
<dbReference type="InterPro" id="IPR029000">
    <property type="entry name" value="Cyclophilin-like_dom_sf"/>
</dbReference>
<evidence type="ECO:0000313" key="12">
    <source>
        <dbReference type="Proteomes" id="UP000604046"/>
    </source>
</evidence>
<keyword evidence="4" id="KW-0862">Zinc</keyword>
<keyword evidence="12" id="KW-1185">Reference proteome</keyword>
<dbReference type="GO" id="GO:0071013">
    <property type="term" value="C:catalytic step 2 spliceosome"/>
    <property type="evidence" value="ECO:0007669"/>
    <property type="project" value="TreeGrafter"/>
</dbReference>
<evidence type="ECO:0000256" key="1">
    <source>
        <dbReference type="ARBA" id="ARBA00004123"/>
    </source>
</evidence>
<evidence type="ECO:0000313" key="11">
    <source>
        <dbReference type="EMBL" id="CAE7224443.1"/>
    </source>
</evidence>
<dbReference type="Pfam" id="PF00160">
    <property type="entry name" value="Pro_isomerase"/>
    <property type="match status" value="1"/>
</dbReference>
<evidence type="ECO:0000259" key="9">
    <source>
        <dbReference type="PROSITE" id="PS50072"/>
    </source>
</evidence>
<dbReference type="PROSITE" id="PS50089">
    <property type="entry name" value="ZF_RING_2"/>
    <property type="match status" value="1"/>
</dbReference>
<proteinExistence type="predicted"/>
<reference evidence="11" key="1">
    <citation type="submission" date="2021-02" db="EMBL/GenBank/DDBJ databases">
        <authorList>
            <person name="Dougan E. K."/>
            <person name="Rhodes N."/>
            <person name="Thang M."/>
            <person name="Chan C."/>
        </authorList>
    </citation>
    <scope>NUCLEOTIDE SEQUENCE</scope>
</reference>
<dbReference type="InterPro" id="IPR043145">
    <property type="entry name" value="Znf_ZZ_sf"/>
</dbReference>
<dbReference type="OrthoDB" id="423037at2759"/>
<dbReference type="EMBL" id="CAJNDS010000639">
    <property type="protein sequence ID" value="CAE7224443.1"/>
    <property type="molecule type" value="Genomic_DNA"/>
</dbReference>